<evidence type="ECO:0000313" key="1">
    <source>
        <dbReference type="EMBL" id="KAJ1885121.1"/>
    </source>
</evidence>
<feature type="non-terminal residue" evidence="1">
    <location>
        <position position="253"/>
    </location>
</feature>
<accession>A0ACC1I8S8</accession>
<keyword evidence="2" id="KW-1185">Reference proteome</keyword>
<organism evidence="1 2">
    <name type="scientific">Kickxella alabastrina</name>
    <dbReference type="NCBI Taxonomy" id="61397"/>
    <lineage>
        <taxon>Eukaryota</taxon>
        <taxon>Fungi</taxon>
        <taxon>Fungi incertae sedis</taxon>
        <taxon>Zoopagomycota</taxon>
        <taxon>Kickxellomycotina</taxon>
        <taxon>Kickxellomycetes</taxon>
        <taxon>Kickxellales</taxon>
        <taxon>Kickxellaceae</taxon>
        <taxon>Kickxella</taxon>
    </lineage>
</organism>
<reference evidence="1" key="1">
    <citation type="submission" date="2022-07" db="EMBL/GenBank/DDBJ databases">
        <title>Phylogenomic reconstructions and comparative analyses of Kickxellomycotina fungi.</title>
        <authorList>
            <person name="Reynolds N.K."/>
            <person name="Stajich J.E."/>
            <person name="Barry K."/>
            <person name="Grigoriev I.V."/>
            <person name="Crous P."/>
            <person name="Smith M.E."/>
        </authorList>
    </citation>
    <scope>NUCLEOTIDE SEQUENCE</scope>
    <source>
        <strain evidence="1">Benny 63K</strain>
    </source>
</reference>
<sequence length="253" mass="27844">MPDYDDLSTETNKGNSWLALPSPKALLDRTTKFVLNAAQGKSRSLIPTSDNQLQSTMFSETGVIDWEDAPVHAEEEEEGEEDKGAVVRARRTRVVPEREVLQGAWNGCAIVDDGDSEDSGRSGTPPGMVRIRVGLRASTTLPPRRRTRPQSNNTQVTTTGMAASTASVAAGPQQQLQRRRIPLISLPSRVIVRIFEYLPVAELLHMVNSCRVLRRVIHKHGPGAADSDVVGDAAYTVAGIRLWRVLVQRMGWR</sequence>
<evidence type="ECO:0000313" key="2">
    <source>
        <dbReference type="Proteomes" id="UP001150581"/>
    </source>
</evidence>
<dbReference type="EMBL" id="JANBPG010002629">
    <property type="protein sequence ID" value="KAJ1885121.1"/>
    <property type="molecule type" value="Genomic_DNA"/>
</dbReference>
<protein>
    <submittedName>
        <fullName evidence="1">Uncharacterized protein</fullName>
    </submittedName>
</protein>
<comment type="caution">
    <text evidence="1">The sequence shown here is derived from an EMBL/GenBank/DDBJ whole genome shotgun (WGS) entry which is preliminary data.</text>
</comment>
<gene>
    <name evidence="1" type="ORF">LPJ66_010280</name>
</gene>
<name>A0ACC1I8S8_9FUNG</name>
<proteinExistence type="predicted"/>
<dbReference type="Proteomes" id="UP001150581">
    <property type="component" value="Unassembled WGS sequence"/>
</dbReference>